<name>A0A7W4Z231_9ACTN</name>
<gene>
    <name evidence="1" type="ORF">FHU40_003351</name>
</gene>
<dbReference type="RefSeq" id="WP_183593341.1">
    <property type="nucleotide sequence ID" value="NZ_JACHWR010000002.1"/>
</dbReference>
<proteinExistence type="predicted"/>
<sequence length="400" mass="43368">MRLVTDVERRHRLARRHALAPGHRAIDPEAATRAMTVLHATEAPSVYLSLWARVDGLTVADVDRALYDDRTIVKQLAMRRTLFVFPRDLLPAAWGSASARVATALRSRFVKEIEQAGVCADGASWLEAAEAATLERLADGSELSAQRLREEVAELAGRLDIGKGRYAANVSVAPRVLTQLGVEGRVMRGRNDGHWRTARPQWTATRSWLGDVPEPAPQREGYAELVRRWLTTFGPGTEGDLVWWLGSTKTAVRGALADVGAVEVRLETGPDGGGPGYLLPDDPLLTDGPEGDQEPWGALLPVLDPTVMGWKERGFYLGPHGPLLFDTNGNAGTTAWWDGRIVGCWAQDPDGVVVLNLLEDAGADARAALAAEAERLTAWLAGHRVSTVYPSIAMKEAISS</sequence>
<reference evidence="1 2" key="1">
    <citation type="submission" date="2020-08" db="EMBL/GenBank/DDBJ databases">
        <title>Sequencing the genomes of 1000 actinobacteria strains.</title>
        <authorList>
            <person name="Klenk H.-P."/>
        </authorList>
    </citation>
    <scope>NUCLEOTIDE SEQUENCE [LARGE SCALE GENOMIC DNA]</scope>
    <source>
        <strain evidence="1 2">DSM 105498</strain>
    </source>
</reference>
<dbReference type="Proteomes" id="UP000589626">
    <property type="component" value="Unassembled WGS sequence"/>
</dbReference>
<dbReference type="PANTHER" id="PTHR38479">
    <property type="entry name" value="LMO0824 PROTEIN"/>
    <property type="match status" value="1"/>
</dbReference>
<dbReference type="Pfam" id="PF06224">
    <property type="entry name" value="AlkZ-like"/>
    <property type="match status" value="1"/>
</dbReference>
<protein>
    <recommendedName>
        <fullName evidence="3">Winged helix DNA-binding domain-containing protein</fullName>
    </recommendedName>
</protein>
<evidence type="ECO:0000313" key="2">
    <source>
        <dbReference type="Proteomes" id="UP000589626"/>
    </source>
</evidence>
<dbReference type="PANTHER" id="PTHR38479:SF2">
    <property type="entry name" value="WINGED HELIX DNA-BINDING DOMAIN-CONTAINING PROTEIN"/>
    <property type="match status" value="1"/>
</dbReference>
<dbReference type="EMBL" id="JACHWR010000002">
    <property type="protein sequence ID" value="MBB3043533.1"/>
    <property type="molecule type" value="Genomic_DNA"/>
</dbReference>
<keyword evidence="2" id="KW-1185">Reference proteome</keyword>
<accession>A0A7W4Z231</accession>
<organism evidence="1 2">
    <name type="scientific">Nocardioides soli</name>
    <dbReference type="NCBI Taxonomy" id="1036020"/>
    <lineage>
        <taxon>Bacteria</taxon>
        <taxon>Bacillati</taxon>
        <taxon>Actinomycetota</taxon>
        <taxon>Actinomycetes</taxon>
        <taxon>Propionibacteriales</taxon>
        <taxon>Nocardioidaceae</taxon>
        <taxon>Nocardioides</taxon>
    </lineage>
</organism>
<evidence type="ECO:0000313" key="1">
    <source>
        <dbReference type="EMBL" id="MBB3043533.1"/>
    </source>
</evidence>
<dbReference type="AlphaFoldDB" id="A0A7W4Z231"/>
<comment type="caution">
    <text evidence="1">The sequence shown here is derived from an EMBL/GenBank/DDBJ whole genome shotgun (WGS) entry which is preliminary data.</text>
</comment>
<evidence type="ECO:0008006" key="3">
    <source>
        <dbReference type="Google" id="ProtNLM"/>
    </source>
</evidence>
<dbReference type="InterPro" id="IPR009351">
    <property type="entry name" value="AlkZ-like"/>
</dbReference>